<dbReference type="GO" id="GO:0052693">
    <property type="term" value="F:epoxyqueuosine reductase activity"/>
    <property type="evidence" value="ECO:0007669"/>
    <property type="project" value="UniProtKB-UniRule"/>
</dbReference>
<accession>A0AAE3AQP7</accession>
<name>A0AAE3AQP7_9FIRM</name>
<evidence type="ECO:0000256" key="14">
    <source>
        <dbReference type="ARBA" id="ARBA00023284"/>
    </source>
</evidence>
<protein>
    <recommendedName>
        <fullName evidence="5 17">Epoxyqueuosine reductase QueH</fullName>
        <ecNumber evidence="4 17">1.17.99.6</ecNumber>
    </recommendedName>
    <alternativeName>
        <fullName evidence="15 17">Queuosine biosynthesis protein QueH</fullName>
    </alternativeName>
</protein>
<dbReference type="GO" id="GO:0051539">
    <property type="term" value="F:4 iron, 4 sulfur cluster binding"/>
    <property type="evidence" value="ECO:0007669"/>
    <property type="project" value="UniProtKB-UniRule"/>
</dbReference>
<keyword evidence="10 17" id="KW-0560">Oxidoreductase</keyword>
<evidence type="ECO:0000256" key="16">
    <source>
        <dbReference type="ARBA" id="ARBA00047415"/>
    </source>
</evidence>
<dbReference type="EC" id="1.17.99.6" evidence="4 17"/>
<comment type="caution">
    <text evidence="18">The sequence shown here is derived from an EMBL/GenBank/DDBJ whole genome shotgun (WGS) entry which is preliminary data.</text>
</comment>
<dbReference type="InterPro" id="IPR003828">
    <property type="entry name" value="QueH"/>
</dbReference>
<dbReference type="PANTHER" id="PTHR36701">
    <property type="entry name" value="EPOXYQUEUOSINE REDUCTASE QUEH"/>
    <property type="match status" value="1"/>
</dbReference>
<organism evidence="18 19">
    <name type="scientific">Brotaphodocola catenula</name>
    <dbReference type="NCBI Taxonomy" id="2885361"/>
    <lineage>
        <taxon>Bacteria</taxon>
        <taxon>Bacillati</taxon>
        <taxon>Bacillota</taxon>
        <taxon>Clostridia</taxon>
        <taxon>Lachnospirales</taxon>
        <taxon>Lachnospiraceae</taxon>
        <taxon>Brotaphodocola</taxon>
    </lineage>
</organism>
<keyword evidence="19" id="KW-1185">Reference proteome</keyword>
<evidence type="ECO:0000256" key="17">
    <source>
        <dbReference type="HAMAP-Rule" id="MF_02089"/>
    </source>
</evidence>
<dbReference type="RefSeq" id="WP_308450693.1">
    <property type="nucleotide sequence ID" value="NZ_JAJEPU010000006.1"/>
</dbReference>
<evidence type="ECO:0000256" key="9">
    <source>
        <dbReference type="ARBA" id="ARBA00022785"/>
    </source>
</evidence>
<keyword evidence="8 17" id="KW-0479">Metal-binding</keyword>
<evidence type="ECO:0000256" key="1">
    <source>
        <dbReference type="ARBA" id="ARBA00002268"/>
    </source>
</evidence>
<keyword evidence="6 17" id="KW-0004">4Fe-4S</keyword>
<dbReference type="Proteomes" id="UP001198962">
    <property type="component" value="Unassembled WGS sequence"/>
</dbReference>
<evidence type="ECO:0000256" key="12">
    <source>
        <dbReference type="ARBA" id="ARBA00023014"/>
    </source>
</evidence>
<comment type="similarity">
    <text evidence="3 17">Belongs to the QueH family.</text>
</comment>
<evidence type="ECO:0000256" key="13">
    <source>
        <dbReference type="ARBA" id="ARBA00023157"/>
    </source>
</evidence>
<evidence type="ECO:0000256" key="10">
    <source>
        <dbReference type="ARBA" id="ARBA00023002"/>
    </source>
</evidence>
<evidence type="ECO:0000256" key="7">
    <source>
        <dbReference type="ARBA" id="ARBA00022694"/>
    </source>
</evidence>
<dbReference type="Pfam" id="PF02677">
    <property type="entry name" value="QueH"/>
    <property type="match status" value="1"/>
</dbReference>
<keyword evidence="11 17" id="KW-0408">Iron</keyword>
<reference evidence="18" key="1">
    <citation type="submission" date="2021-10" db="EMBL/GenBank/DDBJ databases">
        <title>Anaerobic single-cell dispensing facilitates the cultivation of human gut bacteria.</title>
        <authorList>
            <person name="Afrizal A."/>
        </authorList>
    </citation>
    <scope>NUCLEOTIDE SEQUENCE</scope>
    <source>
        <strain evidence="18">CLA-AA-H274</strain>
    </source>
</reference>
<evidence type="ECO:0000256" key="15">
    <source>
        <dbReference type="ARBA" id="ARBA00031446"/>
    </source>
</evidence>
<evidence type="ECO:0000256" key="4">
    <source>
        <dbReference type="ARBA" id="ARBA00012622"/>
    </source>
</evidence>
<evidence type="ECO:0000256" key="11">
    <source>
        <dbReference type="ARBA" id="ARBA00023004"/>
    </source>
</evidence>
<evidence type="ECO:0000256" key="2">
    <source>
        <dbReference type="ARBA" id="ARBA00004691"/>
    </source>
</evidence>
<feature type="binding site" evidence="17">
    <location>
        <position position="116"/>
    </location>
    <ligand>
        <name>[4Fe-4S] cluster</name>
        <dbReference type="ChEBI" id="CHEBI:49883"/>
    </ligand>
</feature>
<dbReference type="PANTHER" id="PTHR36701:SF1">
    <property type="entry name" value="EPOXYQUEUOSINE REDUCTASE QUEH"/>
    <property type="match status" value="1"/>
</dbReference>
<feature type="binding site" evidence="17">
    <location>
        <position position="32"/>
    </location>
    <ligand>
        <name>[4Fe-4S] cluster</name>
        <dbReference type="ChEBI" id="CHEBI:49883"/>
    </ligand>
</feature>
<evidence type="ECO:0000313" key="19">
    <source>
        <dbReference type="Proteomes" id="UP001198962"/>
    </source>
</evidence>
<dbReference type="GO" id="GO:0046872">
    <property type="term" value="F:metal ion binding"/>
    <property type="evidence" value="ECO:0007669"/>
    <property type="project" value="UniProtKB-KW"/>
</dbReference>
<dbReference type="HAMAP" id="MF_02089">
    <property type="entry name" value="QueH"/>
    <property type="match status" value="1"/>
</dbReference>
<gene>
    <name evidence="17" type="primary">queH</name>
    <name evidence="18" type="ORF">LKD32_03360</name>
</gene>
<proteinExistence type="inferred from homology"/>
<evidence type="ECO:0000313" key="18">
    <source>
        <dbReference type="EMBL" id="MCC2163928.1"/>
    </source>
</evidence>
<keyword evidence="7 17" id="KW-0819">tRNA processing</keyword>
<dbReference type="AlphaFoldDB" id="A0AAE3AQP7"/>
<feature type="binding site" evidence="17">
    <location>
        <position position="31"/>
    </location>
    <ligand>
        <name>[4Fe-4S] cluster</name>
        <dbReference type="ChEBI" id="CHEBI:49883"/>
    </ligand>
</feature>
<feature type="binding site" evidence="17">
    <location>
        <position position="113"/>
    </location>
    <ligand>
        <name>[4Fe-4S] cluster</name>
        <dbReference type="ChEBI" id="CHEBI:49883"/>
    </ligand>
</feature>
<feature type="disulfide bond" description="Redox-active" evidence="17">
    <location>
        <begin position="195"/>
        <end position="197"/>
    </location>
</feature>
<keyword evidence="12 17" id="KW-0411">Iron-sulfur</keyword>
<comment type="catalytic activity">
    <reaction evidence="16 17">
        <text>epoxyqueuosine(34) in tRNA + AH2 = queuosine(34) in tRNA + A + H2O</text>
        <dbReference type="Rhea" id="RHEA:32159"/>
        <dbReference type="Rhea" id="RHEA-COMP:18571"/>
        <dbReference type="Rhea" id="RHEA-COMP:18582"/>
        <dbReference type="ChEBI" id="CHEBI:13193"/>
        <dbReference type="ChEBI" id="CHEBI:15377"/>
        <dbReference type="ChEBI" id="CHEBI:17499"/>
        <dbReference type="ChEBI" id="CHEBI:194431"/>
        <dbReference type="ChEBI" id="CHEBI:194443"/>
        <dbReference type="EC" id="1.17.99.6"/>
    </reaction>
</comment>
<comment type="function">
    <text evidence="1 17">Catalyzes the conversion of epoxyqueuosine (oQ) to queuosine (Q), which is a hypermodified base found in the wobble positions of tRNA(Asp), tRNA(Asn), tRNA(His) and tRNA(Tyr).</text>
</comment>
<keyword evidence="14 17" id="KW-0676">Redox-active center</keyword>
<evidence type="ECO:0000256" key="6">
    <source>
        <dbReference type="ARBA" id="ARBA00022485"/>
    </source>
</evidence>
<dbReference type="EMBL" id="JAJEPU010000006">
    <property type="protein sequence ID" value="MCC2163928.1"/>
    <property type="molecule type" value="Genomic_DNA"/>
</dbReference>
<comment type="pathway">
    <text evidence="2 17">tRNA modification; tRNA-queuosine biosynthesis.</text>
</comment>
<evidence type="ECO:0000256" key="3">
    <source>
        <dbReference type="ARBA" id="ARBA00008207"/>
    </source>
</evidence>
<evidence type="ECO:0000256" key="5">
    <source>
        <dbReference type="ARBA" id="ARBA00016895"/>
    </source>
</evidence>
<evidence type="ECO:0000256" key="8">
    <source>
        <dbReference type="ARBA" id="ARBA00022723"/>
    </source>
</evidence>
<keyword evidence="13 17" id="KW-1015">Disulfide bond</keyword>
<dbReference type="GO" id="GO:0008616">
    <property type="term" value="P:tRNA queuosine(34) biosynthetic process"/>
    <property type="evidence" value="ECO:0007669"/>
    <property type="project" value="UniProtKB-UniRule"/>
</dbReference>
<sequence length="235" mass="27455">MNRRNYQKELEKIIEENQSKSRVPRLLLHSCCAPCSSYVLEYLSKYFDITVFYYNPNISPQEEFEKRVEELKKLIAELLVIHPVHLVIGDYEPERFYEISKGYEKVPEGGERCFRCYRLRLEESAKLASEGDFDYFATTLTISPLKNAQKLNEIGEELGEIYKVEHLPSDFKKKNGYKRSVELSEEYGLYRQNYCGCVFSKAEALEREARMQEKREQKKSAQAQGTVCTTCGQAF</sequence>
<keyword evidence="9 17" id="KW-0671">Queuosine biosynthesis</keyword>